<dbReference type="RefSeq" id="XP_033531265.1">
    <property type="nucleotide sequence ID" value="XM_033682955.1"/>
</dbReference>
<keyword evidence="3" id="KW-1185">Reference proteome</keyword>
<dbReference type="Pfam" id="PF00636">
    <property type="entry name" value="Ribonuclease_3"/>
    <property type="match status" value="1"/>
</dbReference>
<dbReference type="AlphaFoldDB" id="A0A6G1FV20"/>
<dbReference type="InterPro" id="IPR036389">
    <property type="entry name" value="RNase_III_sf"/>
</dbReference>
<gene>
    <name evidence="2 4" type="ORF">P152DRAFT_516571</name>
</gene>
<evidence type="ECO:0000259" key="1">
    <source>
        <dbReference type="PROSITE" id="PS50142"/>
    </source>
</evidence>
<dbReference type="Gene3D" id="1.10.1520.10">
    <property type="entry name" value="Ribonuclease III domain"/>
    <property type="match status" value="1"/>
</dbReference>
<name>A0A6G1FV20_9PEZI</name>
<reference evidence="4" key="2">
    <citation type="submission" date="2020-04" db="EMBL/GenBank/DDBJ databases">
        <authorList>
            <consortium name="NCBI Genome Project"/>
        </authorList>
    </citation>
    <scope>NUCLEOTIDE SEQUENCE</scope>
    <source>
        <strain evidence="4">CBS 781.70</strain>
    </source>
</reference>
<reference evidence="4" key="3">
    <citation type="submission" date="2025-04" db="UniProtKB">
        <authorList>
            <consortium name="RefSeq"/>
        </authorList>
    </citation>
    <scope>IDENTIFICATION</scope>
    <source>
        <strain evidence="4">CBS 781.70</strain>
    </source>
</reference>
<dbReference type="OrthoDB" id="67027at2759"/>
<evidence type="ECO:0000313" key="2">
    <source>
        <dbReference type="EMBL" id="KAF1809634.1"/>
    </source>
</evidence>
<protein>
    <submittedName>
        <fullName evidence="2 4">Ribonuclease III</fullName>
    </submittedName>
</protein>
<dbReference type="GO" id="GO:0006396">
    <property type="term" value="P:RNA processing"/>
    <property type="evidence" value="ECO:0007669"/>
    <property type="project" value="InterPro"/>
</dbReference>
<evidence type="ECO:0000313" key="3">
    <source>
        <dbReference type="Proteomes" id="UP000504638"/>
    </source>
</evidence>
<accession>A0A6G1FV20</accession>
<organism evidence="2">
    <name type="scientific">Eremomyces bilateralis CBS 781.70</name>
    <dbReference type="NCBI Taxonomy" id="1392243"/>
    <lineage>
        <taxon>Eukaryota</taxon>
        <taxon>Fungi</taxon>
        <taxon>Dikarya</taxon>
        <taxon>Ascomycota</taxon>
        <taxon>Pezizomycotina</taxon>
        <taxon>Dothideomycetes</taxon>
        <taxon>Dothideomycetes incertae sedis</taxon>
        <taxon>Eremomycetales</taxon>
        <taxon>Eremomycetaceae</taxon>
        <taxon>Eremomyces</taxon>
    </lineage>
</organism>
<sequence>MASLEGKVTICETIVSYDFGDKLLCAIALSTFPYSGPFHGVFQALPRNDRMAVYGDSVASSYLCRRWVDTDLQKGEWDTIRQAVLGNRNLAAIGFAHELRPCVMLNPGTTTLSAKTMATTVEAILGAVFIDGGDAALAQVMGTLGLTHTLLEVSHLGEAMLLYNHNPG</sequence>
<dbReference type="Proteomes" id="UP000504638">
    <property type="component" value="Unplaced"/>
</dbReference>
<dbReference type="PROSITE" id="PS50142">
    <property type="entry name" value="RNASE_3_2"/>
    <property type="match status" value="1"/>
</dbReference>
<dbReference type="SMART" id="SM00535">
    <property type="entry name" value="RIBOc"/>
    <property type="match status" value="1"/>
</dbReference>
<dbReference type="GeneID" id="54423525"/>
<evidence type="ECO:0000313" key="4">
    <source>
        <dbReference type="RefSeq" id="XP_033531265.1"/>
    </source>
</evidence>
<dbReference type="EMBL" id="ML975171">
    <property type="protein sequence ID" value="KAF1809634.1"/>
    <property type="molecule type" value="Genomic_DNA"/>
</dbReference>
<dbReference type="CDD" id="cd00593">
    <property type="entry name" value="RIBOc"/>
    <property type="match status" value="1"/>
</dbReference>
<proteinExistence type="predicted"/>
<dbReference type="InterPro" id="IPR000999">
    <property type="entry name" value="RNase_III_dom"/>
</dbReference>
<dbReference type="GO" id="GO:0004525">
    <property type="term" value="F:ribonuclease III activity"/>
    <property type="evidence" value="ECO:0007669"/>
    <property type="project" value="InterPro"/>
</dbReference>
<feature type="domain" description="RNase III" evidence="1">
    <location>
        <begin position="8"/>
        <end position="133"/>
    </location>
</feature>
<reference evidence="2 4" key="1">
    <citation type="submission" date="2020-01" db="EMBL/GenBank/DDBJ databases">
        <authorList>
            <consortium name="DOE Joint Genome Institute"/>
            <person name="Haridas S."/>
            <person name="Albert R."/>
            <person name="Binder M."/>
            <person name="Bloem J."/>
            <person name="Labutti K."/>
            <person name="Salamov A."/>
            <person name="Andreopoulos B."/>
            <person name="Baker S.E."/>
            <person name="Barry K."/>
            <person name="Bills G."/>
            <person name="Bluhm B.H."/>
            <person name="Cannon C."/>
            <person name="Castanera R."/>
            <person name="Culley D.E."/>
            <person name="Daum C."/>
            <person name="Ezra D."/>
            <person name="Gonzalez J.B."/>
            <person name="Henrissat B."/>
            <person name="Kuo A."/>
            <person name="Liang C."/>
            <person name="Lipzen A."/>
            <person name="Lutzoni F."/>
            <person name="Magnuson J."/>
            <person name="Mondo S."/>
            <person name="Nolan M."/>
            <person name="Ohm R."/>
            <person name="Pangilinan J."/>
            <person name="Park H.-J."/>
            <person name="Ramirez L."/>
            <person name="Alfaro M."/>
            <person name="Sun H."/>
            <person name="Tritt A."/>
            <person name="Yoshinaga Y."/>
            <person name="Zwiers L.-H."/>
            <person name="Turgeon B.G."/>
            <person name="Goodwin S.B."/>
            <person name="Spatafora J.W."/>
            <person name="Crous P.W."/>
            <person name="Grigoriev I.V."/>
        </authorList>
    </citation>
    <scope>NUCLEOTIDE SEQUENCE</scope>
    <source>
        <strain evidence="2 4">CBS 781.70</strain>
    </source>
</reference>
<dbReference type="SUPFAM" id="SSF69065">
    <property type="entry name" value="RNase III domain-like"/>
    <property type="match status" value="1"/>
</dbReference>